<comment type="caution">
    <text evidence="3">The sequence shown here is derived from an EMBL/GenBank/DDBJ whole genome shotgun (WGS) entry which is preliminary data.</text>
</comment>
<dbReference type="InterPro" id="IPR052336">
    <property type="entry name" value="MlaD_Phospholipid_Transporter"/>
</dbReference>
<dbReference type="InterPro" id="IPR003399">
    <property type="entry name" value="Mce/MlaD"/>
</dbReference>
<dbReference type="EMBL" id="PSZC01000019">
    <property type="protein sequence ID" value="PPJ35723.1"/>
    <property type="molecule type" value="Genomic_DNA"/>
</dbReference>
<evidence type="ECO:0000313" key="4">
    <source>
        <dbReference type="Proteomes" id="UP000239874"/>
    </source>
</evidence>
<dbReference type="GO" id="GO:0005576">
    <property type="term" value="C:extracellular region"/>
    <property type="evidence" value="ECO:0007669"/>
    <property type="project" value="TreeGrafter"/>
</dbReference>
<feature type="domain" description="Mce/MlaD" evidence="1">
    <location>
        <begin position="41"/>
        <end position="114"/>
    </location>
</feature>
<proteinExistence type="predicted"/>
<sequence length="388" mass="40952">MRANVSATLRRIPLPGRILAIGVAAAIALTVAVAMVRSSDTHRITAYFANSTGLYTGDPVTVRGVRIGTVDRIEPIGDRVGVRMSYDADNFVPADTHAVIVAPTLVSGRYVQLTTDSHGQPALADGAEIPLERTAVPVEYDQVKKQLDQLATEIGPQQGHDGSLSRLANATSAALSGNGTTLKQTLTNLSAAAQTLAQGGPDLFSTVRNLQGLVSALAAGDQQITQFTGQLSSLSRLLDDNRTQLDAAVGGLQAMLPEIRTFVKDNHTALAHDVDALTRISRLLVNRQDDLAQILHVAPTALGDLYNIYDPRSRTLTAAVSVADYPEPMSFICALLTTVNAPQQECSRASHNFGDLFASALRAAQPPAPSPPPLALPQLLIPGLGVGR</sequence>
<evidence type="ECO:0000259" key="1">
    <source>
        <dbReference type="Pfam" id="PF02470"/>
    </source>
</evidence>
<dbReference type="InterPro" id="IPR024516">
    <property type="entry name" value="Mce_C"/>
</dbReference>
<name>A0A2S6AKJ3_9NOCA</name>
<dbReference type="PANTHER" id="PTHR33371:SF4">
    <property type="entry name" value="INTERMEMBRANE PHOSPHOLIPID TRANSPORT SYSTEM BINDING PROTEIN MLAD"/>
    <property type="match status" value="1"/>
</dbReference>
<evidence type="ECO:0000313" key="3">
    <source>
        <dbReference type="EMBL" id="PPJ35723.1"/>
    </source>
</evidence>
<dbReference type="OrthoDB" id="4516955at2"/>
<dbReference type="RefSeq" id="WP_104377564.1">
    <property type="nucleotide sequence ID" value="NZ_PSZC01000019.1"/>
</dbReference>
<dbReference type="Proteomes" id="UP000239874">
    <property type="component" value="Unassembled WGS sequence"/>
</dbReference>
<dbReference type="InterPro" id="IPR005693">
    <property type="entry name" value="Mce"/>
</dbReference>
<protein>
    <submittedName>
        <fullName evidence="3">Mammalian cell entry protein</fullName>
    </submittedName>
</protein>
<dbReference type="AlphaFoldDB" id="A0A2S6AKJ3"/>
<dbReference type="NCBIfam" id="TIGR00996">
    <property type="entry name" value="Mtu_fam_mce"/>
    <property type="match status" value="1"/>
</dbReference>
<dbReference type="PANTHER" id="PTHR33371">
    <property type="entry name" value="INTERMEMBRANE PHOSPHOLIPID TRANSPORT SYSTEM BINDING PROTEIN MLAD-RELATED"/>
    <property type="match status" value="1"/>
</dbReference>
<accession>A0A2S6AKJ3</accession>
<gene>
    <name evidence="3" type="ORF">C5E45_24600</name>
</gene>
<dbReference type="Pfam" id="PF11887">
    <property type="entry name" value="Mce4_CUP1"/>
    <property type="match status" value="1"/>
</dbReference>
<feature type="domain" description="Mammalian cell entry C-terminal" evidence="2">
    <location>
        <begin position="122"/>
        <end position="296"/>
    </location>
</feature>
<reference evidence="3 4" key="1">
    <citation type="submission" date="2018-02" db="EMBL/GenBank/DDBJ databases">
        <title>8 Nocardia nova and 1 Nocardia cyriacigeorgica strain used for evolution to TMP-SMX.</title>
        <authorList>
            <person name="Mehta H."/>
            <person name="Weng J."/>
            <person name="Shamoo Y."/>
        </authorList>
    </citation>
    <scope>NUCLEOTIDE SEQUENCE [LARGE SCALE GENOMIC DNA]</scope>
    <source>
        <strain evidence="3 4">MDA3139</strain>
    </source>
</reference>
<evidence type="ECO:0000259" key="2">
    <source>
        <dbReference type="Pfam" id="PF11887"/>
    </source>
</evidence>
<organism evidence="3 4">
    <name type="scientific">Nocardia nova</name>
    <dbReference type="NCBI Taxonomy" id="37330"/>
    <lineage>
        <taxon>Bacteria</taxon>
        <taxon>Bacillati</taxon>
        <taxon>Actinomycetota</taxon>
        <taxon>Actinomycetes</taxon>
        <taxon>Mycobacteriales</taxon>
        <taxon>Nocardiaceae</taxon>
        <taxon>Nocardia</taxon>
    </lineage>
</organism>
<dbReference type="Pfam" id="PF02470">
    <property type="entry name" value="MlaD"/>
    <property type="match status" value="1"/>
</dbReference>